<evidence type="ECO:0000313" key="6">
    <source>
        <dbReference type="EMBL" id="MFD2569186.1"/>
    </source>
</evidence>
<comment type="catalytic activity">
    <reaction evidence="1">
        <text>Hydrolyzes the link between N-acetylmuramoyl residues and L-amino acid residues in certain cell-wall glycopeptides.</text>
        <dbReference type="EC" id="3.5.1.28"/>
    </reaction>
</comment>
<evidence type="ECO:0000256" key="4">
    <source>
        <dbReference type="SAM" id="SignalP"/>
    </source>
</evidence>
<evidence type="ECO:0000256" key="1">
    <source>
        <dbReference type="ARBA" id="ARBA00001561"/>
    </source>
</evidence>
<keyword evidence="3 6" id="KW-0378">Hydrolase</keyword>
<feature type="domain" description="MurNAc-LAA" evidence="5">
    <location>
        <begin position="292"/>
        <end position="399"/>
    </location>
</feature>
<dbReference type="GO" id="GO:0008745">
    <property type="term" value="F:N-acetylmuramoyl-L-alanine amidase activity"/>
    <property type="evidence" value="ECO:0007669"/>
    <property type="project" value="UniProtKB-EC"/>
</dbReference>
<evidence type="ECO:0000313" key="7">
    <source>
        <dbReference type="Proteomes" id="UP001597469"/>
    </source>
</evidence>
<dbReference type="InterPro" id="IPR021731">
    <property type="entry name" value="AMIN_dom"/>
</dbReference>
<proteinExistence type="predicted"/>
<gene>
    <name evidence="6" type="ORF">ACFSUS_00990</name>
</gene>
<dbReference type="SUPFAM" id="SSF53187">
    <property type="entry name" value="Zn-dependent exopeptidases"/>
    <property type="match status" value="1"/>
</dbReference>
<dbReference type="Proteomes" id="UP001597469">
    <property type="component" value="Unassembled WGS sequence"/>
</dbReference>
<dbReference type="InterPro" id="IPR002508">
    <property type="entry name" value="MurNAc-LAA_cat"/>
</dbReference>
<comment type="caution">
    <text evidence="6">The sequence shown here is derived from an EMBL/GenBank/DDBJ whole genome shotgun (WGS) entry which is preliminary data.</text>
</comment>
<dbReference type="CDD" id="cd02696">
    <property type="entry name" value="MurNAc-LAA"/>
    <property type="match status" value="1"/>
</dbReference>
<evidence type="ECO:0000259" key="5">
    <source>
        <dbReference type="SMART" id="SM00646"/>
    </source>
</evidence>
<keyword evidence="7" id="KW-1185">Reference proteome</keyword>
<feature type="signal peptide" evidence="4">
    <location>
        <begin position="1"/>
        <end position="25"/>
    </location>
</feature>
<dbReference type="RefSeq" id="WP_381517814.1">
    <property type="nucleotide sequence ID" value="NZ_JBHULN010000001.1"/>
</dbReference>
<evidence type="ECO:0000256" key="3">
    <source>
        <dbReference type="ARBA" id="ARBA00022801"/>
    </source>
</evidence>
<organism evidence="6 7">
    <name type="scientific">Spirosoma soli</name>
    <dbReference type="NCBI Taxonomy" id="1770529"/>
    <lineage>
        <taxon>Bacteria</taxon>
        <taxon>Pseudomonadati</taxon>
        <taxon>Bacteroidota</taxon>
        <taxon>Cytophagia</taxon>
        <taxon>Cytophagales</taxon>
        <taxon>Cytophagaceae</taxon>
        <taxon>Spirosoma</taxon>
    </lineage>
</organism>
<dbReference type="PANTHER" id="PTHR30404">
    <property type="entry name" value="N-ACETYLMURAMOYL-L-ALANINE AMIDASE"/>
    <property type="match status" value="1"/>
</dbReference>
<accession>A0ABW5LYU1</accession>
<dbReference type="SMART" id="SM00646">
    <property type="entry name" value="Ami_3"/>
    <property type="match status" value="1"/>
</dbReference>
<evidence type="ECO:0000256" key="2">
    <source>
        <dbReference type="ARBA" id="ARBA00011901"/>
    </source>
</evidence>
<dbReference type="PANTHER" id="PTHR30404:SF0">
    <property type="entry name" value="N-ACETYLMURAMOYL-L-ALANINE AMIDASE AMIC"/>
    <property type="match status" value="1"/>
</dbReference>
<feature type="chain" id="PRO_5047502695" description="N-acetylmuramoyl-L-alanine amidase" evidence="4">
    <location>
        <begin position="26"/>
        <end position="406"/>
    </location>
</feature>
<dbReference type="Pfam" id="PF01520">
    <property type="entry name" value="Amidase_3"/>
    <property type="match status" value="1"/>
</dbReference>
<reference evidence="7" key="1">
    <citation type="journal article" date="2019" name="Int. J. Syst. Evol. Microbiol.">
        <title>The Global Catalogue of Microorganisms (GCM) 10K type strain sequencing project: providing services to taxonomists for standard genome sequencing and annotation.</title>
        <authorList>
            <consortium name="The Broad Institute Genomics Platform"/>
            <consortium name="The Broad Institute Genome Sequencing Center for Infectious Disease"/>
            <person name="Wu L."/>
            <person name="Ma J."/>
        </authorList>
    </citation>
    <scope>NUCLEOTIDE SEQUENCE [LARGE SCALE GENOMIC DNA]</scope>
    <source>
        <strain evidence="7">KCTC 42805</strain>
    </source>
</reference>
<name>A0ABW5LYU1_9BACT</name>
<dbReference type="EMBL" id="JBHULN010000001">
    <property type="protein sequence ID" value="MFD2569186.1"/>
    <property type="molecule type" value="Genomic_DNA"/>
</dbReference>
<dbReference type="Pfam" id="PF11741">
    <property type="entry name" value="AMIN"/>
    <property type="match status" value="1"/>
</dbReference>
<protein>
    <recommendedName>
        <fullName evidence="2">N-acetylmuramoyl-L-alanine amidase</fullName>
        <ecNumber evidence="2">3.5.1.28</ecNumber>
    </recommendedName>
</protein>
<keyword evidence="4" id="KW-0732">Signal</keyword>
<sequence length="406" mass="45416">MKACNVQSCRLLMVLLCLSASPVLAQLPSIRDTVLTGYTRTALTPMYYGLGTDRLGGARMETLDSNVVLNVTGIDSTQKFWRVRLAPSLTAFVPVEQVRVDTLQPYPVGSLTGNWTVYGDTAGQALGPSFDYVAVRLPARLPYRSQQQVNPSRLVVDVFGATPNTNWITQLRSVQAIRNVWFEQIADETFRIYIDLVHEQSWGYSIYYQRNTLVIRVRRPPKTYRLRGLTIAVDAGHGGSNTGAKGNQSGRFEKELTFDVAQRLRALLERAGVRVVMTRTNDTLLGPTARIIAMRQALPDMLVSIHFNSSGNAAIRGVSTYYKHIGYRPLSQTVLQELLKTGATEFGNVGHFNFFFNVPTDYPNVLVEGPFLSNSADEALITNERFRQNMAKAIWKGIRKFVKKAR</sequence>
<dbReference type="EC" id="3.5.1.28" evidence="2"/>
<dbReference type="InterPro" id="IPR050695">
    <property type="entry name" value="N-acetylmuramoyl_amidase_3"/>
</dbReference>
<dbReference type="Gene3D" id="3.40.630.40">
    <property type="entry name" value="Zn-dependent exopeptidases"/>
    <property type="match status" value="1"/>
</dbReference>